<name>A0A484I8V7_9ARCH</name>
<evidence type="ECO:0000313" key="1">
    <source>
        <dbReference type="EMBL" id="VFJ13163.1"/>
    </source>
</evidence>
<accession>A0A484I8V7</accession>
<dbReference type="Proteomes" id="UP000294299">
    <property type="component" value="Chromosome NFRAN"/>
</dbReference>
<reference evidence="1 2" key="1">
    <citation type="submission" date="2019-02" db="EMBL/GenBank/DDBJ databases">
        <authorList>
            <person name="Lehtovirta-Morley E L."/>
        </authorList>
    </citation>
    <scope>NUCLEOTIDE SEQUENCE [LARGE SCALE GENOMIC DNA]</scope>
    <source>
        <strain evidence="1">NFRAN1</strain>
    </source>
</reference>
<proteinExistence type="predicted"/>
<keyword evidence="2" id="KW-1185">Reference proteome</keyword>
<dbReference type="KEGG" id="nfn:NFRAN_0841"/>
<sequence>MIAFLSGIKRRIDNRYVNETPLCNNLSGCSENLHVIRKGNLWL</sequence>
<organism evidence="1 2">
    <name type="scientific">Candidatus Nitrosocosmicus franklandianus</name>
    <dbReference type="NCBI Taxonomy" id="1798806"/>
    <lineage>
        <taxon>Archaea</taxon>
        <taxon>Nitrososphaerota</taxon>
        <taxon>Nitrososphaeria</taxon>
        <taxon>Nitrososphaerales</taxon>
        <taxon>Nitrososphaeraceae</taxon>
        <taxon>Candidatus Nitrosocosmicus</taxon>
    </lineage>
</organism>
<dbReference type="AlphaFoldDB" id="A0A484I8V7"/>
<protein>
    <submittedName>
        <fullName evidence="1">Uncharacterized protein</fullName>
    </submittedName>
</protein>
<gene>
    <name evidence="1" type="ORF">NFRAN_0841</name>
</gene>
<dbReference type="EMBL" id="LR216287">
    <property type="protein sequence ID" value="VFJ13163.1"/>
    <property type="molecule type" value="Genomic_DNA"/>
</dbReference>
<evidence type="ECO:0000313" key="2">
    <source>
        <dbReference type="Proteomes" id="UP000294299"/>
    </source>
</evidence>